<protein>
    <submittedName>
        <fullName evidence="4">Non-canonical purine NTP pyrophosphatase</fullName>
    </submittedName>
</protein>
<dbReference type="GO" id="GO:0005829">
    <property type="term" value="C:cytosol"/>
    <property type="evidence" value="ECO:0007669"/>
    <property type="project" value="TreeGrafter"/>
</dbReference>
<dbReference type="SUPFAM" id="SSF52972">
    <property type="entry name" value="ITPase-like"/>
    <property type="match status" value="1"/>
</dbReference>
<evidence type="ECO:0000256" key="1">
    <source>
        <dbReference type="ARBA" id="ARBA00008023"/>
    </source>
</evidence>
<sequence length="275" mass="30648">MLHSHRMQNHLFVAATNNSHKIQEIQEIFHGDILTPREIGIKDFAPLETALTFEGNATIKAHALLDRIKESFHTLCALFPNKTRLLILADDSGLCVDVLAGLPGIYSARYATLCQQGLLQDSCTNDVKNREALKRALLHKGFVASQAFFQCCIAYIIVELDSISQDLSQCIQGVTHGTCDGVVAVKECGEYGFGYDSMFYSEYDKGLFMQYAVPLDSNDSNPDCMAYGIPIQSSEYFLESLKCSFACLLPQQKNVISHRFQALLQLRNNIADFLS</sequence>
<dbReference type="EMBL" id="NXLW01000022">
    <property type="protein sequence ID" value="RDU70251.1"/>
    <property type="molecule type" value="Genomic_DNA"/>
</dbReference>
<dbReference type="InterPro" id="IPR002637">
    <property type="entry name" value="RdgB/HAM1"/>
</dbReference>
<organism evidence="4 5">
    <name type="scientific">Helicobacter aurati</name>
    <dbReference type="NCBI Taxonomy" id="137778"/>
    <lineage>
        <taxon>Bacteria</taxon>
        <taxon>Pseudomonadati</taxon>
        <taxon>Campylobacterota</taxon>
        <taxon>Epsilonproteobacteria</taxon>
        <taxon>Campylobacterales</taxon>
        <taxon>Helicobacteraceae</taxon>
        <taxon>Helicobacter</taxon>
    </lineage>
</organism>
<dbReference type="PANTHER" id="PTHR11067">
    <property type="entry name" value="INOSINE TRIPHOSPHATE PYROPHOSPHATASE/HAM1 PROTEIN"/>
    <property type="match status" value="1"/>
</dbReference>
<dbReference type="GO" id="GO:0047429">
    <property type="term" value="F:nucleoside triphosphate diphosphatase activity"/>
    <property type="evidence" value="ECO:0007669"/>
    <property type="project" value="InterPro"/>
</dbReference>
<accession>A0A3D8J0D6</accession>
<dbReference type="InterPro" id="IPR029001">
    <property type="entry name" value="ITPase-like_fam"/>
</dbReference>
<evidence type="ECO:0000256" key="3">
    <source>
        <dbReference type="ARBA" id="ARBA00023080"/>
    </source>
</evidence>
<dbReference type="Pfam" id="PF01725">
    <property type="entry name" value="Ham1p_like"/>
    <property type="match status" value="1"/>
</dbReference>
<gene>
    <name evidence="4" type="ORF">CQA66_08605</name>
</gene>
<comment type="similarity">
    <text evidence="1">Belongs to the HAM1 NTPase family.</text>
</comment>
<dbReference type="Proteomes" id="UP000256424">
    <property type="component" value="Unassembled WGS sequence"/>
</dbReference>
<dbReference type="CDD" id="cd00515">
    <property type="entry name" value="HAM1"/>
    <property type="match status" value="1"/>
</dbReference>
<evidence type="ECO:0000313" key="5">
    <source>
        <dbReference type="Proteomes" id="UP000256424"/>
    </source>
</evidence>
<reference evidence="4 5" key="1">
    <citation type="submission" date="2018-04" db="EMBL/GenBank/DDBJ databases">
        <title>Novel Campyloabacter and Helicobacter Species and Strains.</title>
        <authorList>
            <person name="Mannion A.J."/>
            <person name="Shen Z."/>
            <person name="Fox J.G."/>
        </authorList>
    </citation>
    <scope>NUCLEOTIDE SEQUENCE [LARGE SCALE GENOMIC DNA]</scope>
    <source>
        <strain evidence="4 5">MIT 97-5075</strain>
    </source>
</reference>
<proteinExistence type="inferred from homology"/>
<dbReference type="AlphaFoldDB" id="A0A3D8J0D6"/>
<comment type="caution">
    <text evidence="4">The sequence shown here is derived from an EMBL/GenBank/DDBJ whole genome shotgun (WGS) entry which is preliminary data.</text>
</comment>
<dbReference type="GO" id="GO:0009117">
    <property type="term" value="P:nucleotide metabolic process"/>
    <property type="evidence" value="ECO:0007669"/>
    <property type="project" value="UniProtKB-KW"/>
</dbReference>
<evidence type="ECO:0000313" key="4">
    <source>
        <dbReference type="EMBL" id="RDU70251.1"/>
    </source>
</evidence>
<dbReference type="RefSeq" id="WP_104763736.1">
    <property type="nucleotide sequence ID" value="NZ_FZPM01000031.1"/>
</dbReference>
<keyword evidence="5" id="KW-1185">Reference proteome</keyword>
<dbReference type="PANTHER" id="PTHR11067:SF9">
    <property type="entry name" value="INOSINE TRIPHOSPHATE PYROPHOSPHATASE"/>
    <property type="match status" value="1"/>
</dbReference>
<keyword evidence="3" id="KW-0546">Nucleotide metabolism</keyword>
<dbReference type="OrthoDB" id="9807456at2"/>
<dbReference type="GO" id="GO:0009143">
    <property type="term" value="P:nucleoside triphosphate catabolic process"/>
    <property type="evidence" value="ECO:0007669"/>
    <property type="project" value="InterPro"/>
</dbReference>
<dbReference type="Gene3D" id="3.90.950.10">
    <property type="match status" value="1"/>
</dbReference>
<name>A0A3D8J0D6_9HELI</name>
<evidence type="ECO:0000256" key="2">
    <source>
        <dbReference type="ARBA" id="ARBA00022801"/>
    </source>
</evidence>
<keyword evidence="2" id="KW-0378">Hydrolase</keyword>